<dbReference type="AlphaFoldDB" id="V8NYP2"/>
<comment type="caution">
    <text evidence="2">The sequence shown here is derived from an EMBL/GenBank/DDBJ whole genome shotgun (WGS) entry which is preliminary data.</text>
</comment>
<feature type="compositionally biased region" description="Polar residues" evidence="1">
    <location>
        <begin position="258"/>
        <end position="269"/>
    </location>
</feature>
<evidence type="ECO:0000256" key="1">
    <source>
        <dbReference type="SAM" id="MobiDB-lite"/>
    </source>
</evidence>
<evidence type="ECO:0000313" key="3">
    <source>
        <dbReference type="Proteomes" id="UP000018936"/>
    </source>
</evidence>
<evidence type="ECO:0000313" key="2">
    <source>
        <dbReference type="EMBL" id="ETE67051.1"/>
    </source>
</evidence>
<dbReference type="Proteomes" id="UP000018936">
    <property type="component" value="Unassembled WGS sequence"/>
</dbReference>
<proteinExistence type="predicted"/>
<feature type="compositionally biased region" description="Basic and acidic residues" evidence="1">
    <location>
        <begin position="518"/>
        <end position="540"/>
    </location>
</feature>
<organism evidence="2 3">
    <name type="scientific">Ophiophagus hannah</name>
    <name type="common">King cobra</name>
    <name type="synonym">Naja hannah</name>
    <dbReference type="NCBI Taxonomy" id="8665"/>
    <lineage>
        <taxon>Eukaryota</taxon>
        <taxon>Metazoa</taxon>
        <taxon>Chordata</taxon>
        <taxon>Craniata</taxon>
        <taxon>Vertebrata</taxon>
        <taxon>Euteleostomi</taxon>
        <taxon>Lepidosauria</taxon>
        <taxon>Squamata</taxon>
        <taxon>Bifurcata</taxon>
        <taxon>Unidentata</taxon>
        <taxon>Episquamata</taxon>
        <taxon>Toxicofera</taxon>
        <taxon>Serpentes</taxon>
        <taxon>Colubroidea</taxon>
        <taxon>Elapidae</taxon>
        <taxon>Elapinae</taxon>
        <taxon>Ophiophagus</taxon>
    </lineage>
</organism>
<name>V8NYP2_OPHHA</name>
<reference evidence="2 3" key="1">
    <citation type="journal article" date="2013" name="Proc. Natl. Acad. Sci. U.S.A.">
        <title>The king cobra genome reveals dynamic gene evolution and adaptation in the snake venom system.</title>
        <authorList>
            <person name="Vonk F.J."/>
            <person name="Casewell N.R."/>
            <person name="Henkel C.V."/>
            <person name="Heimberg A.M."/>
            <person name="Jansen H.J."/>
            <person name="McCleary R.J."/>
            <person name="Kerkkamp H.M."/>
            <person name="Vos R.A."/>
            <person name="Guerreiro I."/>
            <person name="Calvete J.J."/>
            <person name="Wuster W."/>
            <person name="Woods A.E."/>
            <person name="Logan J.M."/>
            <person name="Harrison R.A."/>
            <person name="Castoe T.A."/>
            <person name="de Koning A.P."/>
            <person name="Pollock D.D."/>
            <person name="Yandell M."/>
            <person name="Calderon D."/>
            <person name="Renjifo C."/>
            <person name="Currier R.B."/>
            <person name="Salgado D."/>
            <person name="Pla D."/>
            <person name="Sanz L."/>
            <person name="Hyder A.S."/>
            <person name="Ribeiro J.M."/>
            <person name="Arntzen J.W."/>
            <person name="van den Thillart G.E."/>
            <person name="Boetzer M."/>
            <person name="Pirovano W."/>
            <person name="Dirks R.P."/>
            <person name="Spaink H.P."/>
            <person name="Duboule D."/>
            <person name="McGlinn E."/>
            <person name="Kini R.M."/>
            <person name="Richardson M.K."/>
        </authorList>
    </citation>
    <scope>NUCLEOTIDE SEQUENCE</scope>
    <source>
        <tissue evidence="2">Blood</tissue>
    </source>
</reference>
<feature type="region of interest" description="Disordered" evidence="1">
    <location>
        <begin position="453"/>
        <end position="540"/>
    </location>
</feature>
<protein>
    <recommendedName>
        <fullName evidence="4">Octapeptide-repeat protein T2</fullName>
    </recommendedName>
</protein>
<evidence type="ECO:0008006" key="4">
    <source>
        <dbReference type="Google" id="ProtNLM"/>
    </source>
</evidence>
<feature type="compositionally biased region" description="Basic and acidic residues" evidence="1">
    <location>
        <begin position="453"/>
        <end position="464"/>
    </location>
</feature>
<feature type="region of interest" description="Disordered" evidence="1">
    <location>
        <begin position="254"/>
        <end position="289"/>
    </location>
</feature>
<sequence length="540" mass="61476">MVNISNTSSFAYEVSWAEREWDLKSQSPAFLSDALTKGSQTPGPWAGCIMCWPHQAWFSKGGGSPDMSRDIAMMMLTLLLISICLHSFHLLHRPGLSNSWPMGCKCHALAMPTPQFREGGETMLVQEFWELKSKSHKRAIVPHLFFNGDLVWVAKPVVTPGWPCPDPVAQLLTCPAQLQQMFCSCCTCALHVQPLQHAVHMCSGPGTSTHLPAHPEHTFSLLPADVQPGLAWPGPARQLWPHVQPPLFQCKKPPPTGQLLSSSSAIQSKQVEKEGSSQPVALQKGQLETEKNLPPATSFRVMHHCIQMCLGKSLRKWRWCIEEVQQSHCKKPIAATWFFWCGRKPRAASRERGVTARLQQMPRLNFPAPKVGGEEIPPTTPLLDLLAFLGNVGPETGQEEPFFIFPALSPKVGGEEVLPSTPLLDPEALPAWRLARKNPHKEQHCWALRSREGGREGIERERGKKRERKRERERKRGKERGRGRETERGEKRKKRKRKGKERKRERQRKKRDRQRKMGWKEGRERKKERGREEKVNEIYE</sequence>
<keyword evidence="3" id="KW-1185">Reference proteome</keyword>
<feature type="non-terminal residue" evidence="2">
    <location>
        <position position="1"/>
    </location>
</feature>
<accession>V8NYP2</accession>
<dbReference type="EMBL" id="AZIM01001401">
    <property type="protein sequence ID" value="ETE67051.1"/>
    <property type="molecule type" value="Genomic_DNA"/>
</dbReference>
<feature type="compositionally biased region" description="Basic residues" evidence="1">
    <location>
        <begin position="491"/>
        <end position="517"/>
    </location>
</feature>
<gene>
    <name evidence="2" type="ORF">L345_07163</name>
</gene>
<feature type="compositionally biased region" description="Basic and acidic residues" evidence="1">
    <location>
        <begin position="474"/>
        <end position="490"/>
    </location>
</feature>